<dbReference type="FunFam" id="1.10.287.950:FF:000001">
    <property type="entry name" value="Methyl-accepting chemotaxis sensory transducer"/>
    <property type="match status" value="1"/>
</dbReference>
<evidence type="ECO:0000259" key="14">
    <source>
        <dbReference type="PROSITE" id="PS50885"/>
    </source>
</evidence>
<proteinExistence type="inferred from homology"/>
<dbReference type="Pfam" id="PF08447">
    <property type="entry name" value="PAS_3"/>
    <property type="match status" value="1"/>
</dbReference>
<evidence type="ECO:0000256" key="10">
    <source>
        <dbReference type="PROSITE-ProRule" id="PRU00284"/>
    </source>
</evidence>
<keyword evidence="6 11" id="KW-0812">Transmembrane</keyword>
<dbReference type="SUPFAM" id="SSF58104">
    <property type="entry name" value="Methyl-accepting chemotaxis protein (MCP) signaling domain"/>
    <property type="match status" value="1"/>
</dbReference>
<evidence type="ECO:0000256" key="4">
    <source>
        <dbReference type="ARBA" id="ARBA00022500"/>
    </source>
</evidence>
<dbReference type="Gene3D" id="3.30.450.20">
    <property type="entry name" value="PAS domain"/>
    <property type="match status" value="1"/>
</dbReference>
<dbReference type="CDD" id="cd11386">
    <property type="entry name" value="MCP_signal"/>
    <property type="match status" value="1"/>
</dbReference>
<dbReference type="GO" id="GO:0052131">
    <property type="term" value="P:positive aerotaxis"/>
    <property type="evidence" value="ECO:0007669"/>
    <property type="project" value="UniProtKB-ARBA"/>
</dbReference>
<dbReference type="Pfam" id="PF00672">
    <property type="entry name" value="HAMP"/>
    <property type="match status" value="1"/>
</dbReference>
<dbReference type="InterPro" id="IPR000014">
    <property type="entry name" value="PAS"/>
</dbReference>
<dbReference type="InterPro" id="IPR004090">
    <property type="entry name" value="Chemotax_Me-accpt_rcpt"/>
</dbReference>
<dbReference type="PROSITE" id="PS50885">
    <property type="entry name" value="HAMP"/>
    <property type="match status" value="1"/>
</dbReference>
<sequence>MRTNLPVSGIEYELKDGQSIVSTTDIKGRITYVNPCFVEVSGFERDELIGKAHNLVRHPDMPPEAFADMWHSLKAGAPWTGMVKNRRKNGDFYWVVANVTPVMEQGRTVGFMSVRTRPDRADVQAAAALYLRMRQGQDPGIRIRAGEAVRRGPRGLPARLRALPVSVRLAVVMAPLALLMAALALAAAHPVARIAAIAGVLLALAGWRDLHRTVVAPLRAATDAMRALAGGDLSRDVDAGGAGDGAQLMRALRQLTVNLRAIIGDVRTNVSSIETVTRELADANGDLSERTESQAANLEQTAASMEQFAATAQQNSAGALQANALVEAAATLAGQGGTAVASVGATMEQISASASRIVDIISLIDGIAFQTNILALNAAVEAARAGEQGRGFAVVAGEVRSLAQRSALAAKEIKTLIDESARQVGHGGALVDAAGATMTQAVGSVRDATALMHDIARAGVEQAGAIAQVNAAISELDGMTRQNAALVRQSAAATASVADDAAGLAEALSVFKLERRTLSLGGRAVHIPTSTGVSAGNRTQPRH</sequence>
<name>A0A2G8TI23_9BURK</name>
<dbReference type="PRINTS" id="PR00260">
    <property type="entry name" value="CHEMTRNSDUCR"/>
</dbReference>
<evidence type="ECO:0000259" key="12">
    <source>
        <dbReference type="PROSITE" id="PS50111"/>
    </source>
</evidence>
<comment type="similarity">
    <text evidence="9">Belongs to the methyl-accepting chemotaxis (MCP) protein family.</text>
</comment>
<dbReference type="Proteomes" id="UP000230390">
    <property type="component" value="Unassembled WGS sequence"/>
</dbReference>
<dbReference type="SMART" id="SM00283">
    <property type="entry name" value="MA"/>
    <property type="match status" value="1"/>
</dbReference>
<keyword evidence="4" id="KW-0145">Chemotaxis</keyword>
<keyword evidence="16" id="KW-1185">Reference proteome</keyword>
<dbReference type="SMART" id="SM00304">
    <property type="entry name" value="HAMP"/>
    <property type="match status" value="1"/>
</dbReference>
<comment type="caution">
    <text evidence="15">The sequence shown here is derived from an EMBL/GenBank/DDBJ whole genome shotgun (WGS) entry which is preliminary data.</text>
</comment>
<dbReference type="PANTHER" id="PTHR43531">
    <property type="entry name" value="PROTEIN ICFG"/>
    <property type="match status" value="1"/>
</dbReference>
<dbReference type="RefSeq" id="WP_099787607.1">
    <property type="nucleotide sequence ID" value="NZ_JBHLYV010000029.1"/>
</dbReference>
<evidence type="ECO:0000256" key="7">
    <source>
        <dbReference type="ARBA" id="ARBA00022989"/>
    </source>
</evidence>
<keyword evidence="2" id="KW-1003">Cell membrane</keyword>
<keyword evidence="10" id="KW-0807">Transducer</keyword>
<evidence type="ECO:0000256" key="5">
    <source>
        <dbReference type="ARBA" id="ARBA00022519"/>
    </source>
</evidence>
<dbReference type="GO" id="GO:0005886">
    <property type="term" value="C:plasma membrane"/>
    <property type="evidence" value="ECO:0007669"/>
    <property type="project" value="UniProtKB-SubCell"/>
</dbReference>
<protein>
    <submittedName>
        <fullName evidence="15">Chemotaxis protein</fullName>
    </submittedName>
</protein>
<accession>A0A2G8TI23</accession>
<evidence type="ECO:0000256" key="8">
    <source>
        <dbReference type="ARBA" id="ARBA00023136"/>
    </source>
</evidence>
<dbReference type="InterPro" id="IPR004089">
    <property type="entry name" value="MCPsignal_dom"/>
</dbReference>
<dbReference type="GO" id="GO:0004888">
    <property type="term" value="F:transmembrane signaling receptor activity"/>
    <property type="evidence" value="ECO:0007669"/>
    <property type="project" value="InterPro"/>
</dbReference>
<dbReference type="Pfam" id="PF00015">
    <property type="entry name" value="MCPsignal"/>
    <property type="match status" value="1"/>
</dbReference>
<evidence type="ECO:0000259" key="13">
    <source>
        <dbReference type="PROSITE" id="PS50112"/>
    </source>
</evidence>
<evidence type="ECO:0000256" key="11">
    <source>
        <dbReference type="SAM" id="Phobius"/>
    </source>
</evidence>
<evidence type="ECO:0000256" key="1">
    <source>
        <dbReference type="ARBA" id="ARBA00004429"/>
    </source>
</evidence>
<feature type="domain" description="Methyl-accepting transducer" evidence="12">
    <location>
        <begin position="269"/>
        <end position="498"/>
    </location>
</feature>
<evidence type="ECO:0000313" key="15">
    <source>
        <dbReference type="EMBL" id="PIL45697.1"/>
    </source>
</evidence>
<comment type="subcellular location">
    <subcellularLocation>
        <location evidence="1">Cell inner membrane</location>
        <topology evidence="1">Multi-pass membrane protein</topology>
    </subcellularLocation>
</comment>
<dbReference type="CDD" id="cd00130">
    <property type="entry name" value="PAS"/>
    <property type="match status" value="1"/>
</dbReference>
<keyword evidence="7 11" id="KW-1133">Transmembrane helix</keyword>
<dbReference type="CDD" id="cd06225">
    <property type="entry name" value="HAMP"/>
    <property type="match status" value="1"/>
</dbReference>
<keyword evidence="3" id="KW-0488">Methylation</keyword>
<keyword evidence="5" id="KW-0997">Cell inner membrane</keyword>
<dbReference type="InterPro" id="IPR001610">
    <property type="entry name" value="PAC"/>
</dbReference>
<dbReference type="InterPro" id="IPR013655">
    <property type="entry name" value="PAS_fold_3"/>
</dbReference>
<dbReference type="OrthoDB" id="9806477at2"/>
<evidence type="ECO:0000256" key="2">
    <source>
        <dbReference type="ARBA" id="ARBA00022475"/>
    </source>
</evidence>
<evidence type="ECO:0000256" key="3">
    <source>
        <dbReference type="ARBA" id="ARBA00022481"/>
    </source>
</evidence>
<dbReference type="InterPro" id="IPR003660">
    <property type="entry name" value="HAMP_dom"/>
</dbReference>
<feature type="transmembrane region" description="Helical" evidence="11">
    <location>
        <begin position="169"/>
        <end position="188"/>
    </location>
</feature>
<dbReference type="InterPro" id="IPR035965">
    <property type="entry name" value="PAS-like_dom_sf"/>
</dbReference>
<gene>
    <name evidence="15" type="ORF">CR105_06365</name>
</gene>
<dbReference type="EMBL" id="PDOC01000003">
    <property type="protein sequence ID" value="PIL45697.1"/>
    <property type="molecule type" value="Genomic_DNA"/>
</dbReference>
<dbReference type="PROSITE" id="PS50111">
    <property type="entry name" value="CHEMOTAXIS_TRANSDUC_2"/>
    <property type="match status" value="1"/>
</dbReference>
<dbReference type="PROSITE" id="PS50112">
    <property type="entry name" value="PAS"/>
    <property type="match status" value="1"/>
</dbReference>
<feature type="domain" description="HAMP" evidence="14">
    <location>
        <begin position="212"/>
        <end position="264"/>
    </location>
</feature>
<evidence type="ECO:0000256" key="9">
    <source>
        <dbReference type="ARBA" id="ARBA00029447"/>
    </source>
</evidence>
<reference evidence="15 16" key="1">
    <citation type="submission" date="2017-10" db="EMBL/GenBank/DDBJ databases">
        <title>Massilia psychrophilum sp. nov., a novel purple-pigmented bacterium isolated from Tianshan glacier, Xinjiang Municipality, China.</title>
        <authorList>
            <person name="Wang H."/>
        </authorList>
    </citation>
    <scope>NUCLEOTIDE SEQUENCE [LARGE SCALE GENOMIC DNA]</scope>
    <source>
        <strain evidence="15 16">JCM 30074</strain>
    </source>
</reference>
<dbReference type="SUPFAM" id="SSF55785">
    <property type="entry name" value="PYP-like sensor domain (PAS domain)"/>
    <property type="match status" value="1"/>
</dbReference>
<dbReference type="InterPro" id="IPR051310">
    <property type="entry name" value="MCP_chemotaxis"/>
</dbReference>
<evidence type="ECO:0000256" key="6">
    <source>
        <dbReference type="ARBA" id="ARBA00022692"/>
    </source>
</evidence>
<dbReference type="PANTHER" id="PTHR43531:SF7">
    <property type="entry name" value="AEROTAXIS RECEPTOR"/>
    <property type="match status" value="1"/>
</dbReference>
<feature type="domain" description="PAS" evidence="13">
    <location>
        <begin position="25"/>
        <end position="60"/>
    </location>
</feature>
<dbReference type="Gene3D" id="1.10.287.950">
    <property type="entry name" value="Methyl-accepting chemotaxis protein"/>
    <property type="match status" value="1"/>
</dbReference>
<evidence type="ECO:0000313" key="16">
    <source>
        <dbReference type="Proteomes" id="UP000230390"/>
    </source>
</evidence>
<organism evidence="15 16">
    <name type="scientific">Massilia eurypsychrophila</name>
    <dbReference type="NCBI Taxonomy" id="1485217"/>
    <lineage>
        <taxon>Bacteria</taxon>
        <taxon>Pseudomonadati</taxon>
        <taxon>Pseudomonadota</taxon>
        <taxon>Betaproteobacteria</taxon>
        <taxon>Burkholderiales</taxon>
        <taxon>Oxalobacteraceae</taxon>
        <taxon>Telluria group</taxon>
        <taxon>Massilia</taxon>
    </lineage>
</organism>
<dbReference type="FunFam" id="3.30.450.20:FF:000046">
    <property type="entry name" value="Aerotaxis sensor receptor"/>
    <property type="match status" value="1"/>
</dbReference>
<dbReference type="SMART" id="SM00086">
    <property type="entry name" value="PAC"/>
    <property type="match status" value="1"/>
</dbReference>
<keyword evidence="8 11" id="KW-0472">Membrane</keyword>
<dbReference type="GO" id="GO:0007165">
    <property type="term" value="P:signal transduction"/>
    <property type="evidence" value="ECO:0007669"/>
    <property type="project" value="UniProtKB-KW"/>
</dbReference>
<dbReference type="AlphaFoldDB" id="A0A2G8TI23"/>
<dbReference type="NCBIfam" id="TIGR00229">
    <property type="entry name" value="sensory_box"/>
    <property type="match status" value="1"/>
</dbReference>